<feature type="domain" description="Helicase ATP-binding" evidence="3">
    <location>
        <begin position="480"/>
        <end position="688"/>
    </location>
</feature>
<dbReference type="AlphaFoldDB" id="A0A2U2XIN6"/>
<dbReference type="SUPFAM" id="SSF52540">
    <property type="entry name" value="P-loop containing nucleoside triphosphate hydrolases"/>
    <property type="match status" value="2"/>
</dbReference>
<feature type="domain" description="Helicase C-terminal" evidence="4">
    <location>
        <begin position="841"/>
        <end position="1006"/>
    </location>
</feature>
<dbReference type="InterPro" id="IPR049730">
    <property type="entry name" value="SNF2/RAD54-like_C"/>
</dbReference>
<dbReference type="CDD" id="cd18793">
    <property type="entry name" value="SF2_C_SNF"/>
    <property type="match status" value="1"/>
</dbReference>
<dbReference type="Gene3D" id="3.40.50.300">
    <property type="entry name" value="P-loop containing nucleotide triphosphate hydrolases"/>
    <property type="match status" value="1"/>
</dbReference>
<dbReference type="EMBL" id="RXTL01000041">
    <property type="protein sequence ID" value="RTS40568.1"/>
    <property type="molecule type" value="Genomic_DNA"/>
</dbReference>
<dbReference type="Pfam" id="PF00271">
    <property type="entry name" value="Helicase_C"/>
    <property type="match status" value="1"/>
</dbReference>
<dbReference type="GO" id="GO:0005524">
    <property type="term" value="F:ATP binding"/>
    <property type="evidence" value="ECO:0007669"/>
    <property type="project" value="InterPro"/>
</dbReference>
<dbReference type="SMART" id="SM00490">
    <property type="entry name" value="HELICc"/>
    <property type="match status" value="1"/>
</dbReference>
<dbReference type="RefSeq" id="WP_025297649.1">
    <property type="nucleotide sequence ID" value="NZ_CAADLZ010000480.1"/>
</dbReference>
<comment type="caution">
    <text evidence="5">The sequence shown here is derived from an EMBL/GenBank/DDBJ whole genome shotgun (WGS) entry which is preliminary data.</text>
</comment>
<reference evidence="5" key="2">
    <citation type="submission" date="2015-06" db="EMBL/GenBank/DDBJ databases">
        <authorList>
            <person name="Radhakrishnan R."/>
            <person name="Underwood A."/>
            <person name="Al-Shahib A."/>
        </authorList>
    </citation>
    <scope>NUCLEOTIDE SEQUENCE</scope>
    <source>
        <strain evidence="5">P19_London_7_VIM_2_05_10</strain>
    </source>
</reference>
<dbReference type="InterPro" id="IPR050496">
    <property type="entry name" value="SNF2_RAD54_helicase_repair"/>
</dbReference>
<dbReference type="CDD" id="cd17919">
    <property type="entry name" value="DEXHc_Snf"/>
    <property type="match status" value="1"/>
</dbReference>
<protein>
    <submittedName>
        <fullName evidence="6">DEAD/DEAH box helicase</fullName>
    </submittedName>
</protein>
<dbReference type="GO" id="GO:0016787">
    <property type="term" value="F:hydrolase activity"/>
    <property type="evidence" value="ECO:0007669"/>
    <property type="project" value="UniProtKB-KW"/>
</dbReference>
<evidence type="ECO:0000313" key="8">
    <source>
        <dbReference type="Proteomes" id="UP000276985"/>
    </source>
</evidence>
<dbReference type="PROSITE" id="PS51192">
    <property type="entry name" value="HELICASE_ATP_BIND_1"/>
    <property type="match status" value="1"/>
</dbReference>
<dbReference type="Gene3D" id="3.40.50.10810">
    <property type="entry name" value="Tandem AAA-ATPase domain"/>
    <property type="match status" value="1"/>
</dbReference>
<evidence type="ECO:0000313" key="6">
    <source>
        <dbReference type="EMBL" id="RTS40568.1"/>
    </source>
</evidence>
<evidence type="ECO:0000256" key="2">
    <source>
        <dbReference type="ARBA" id="ARBA00022806"/>
    </source>
</evidence>
<sequence>MSLMDIFRSLIGERDGALSTQQGFQSQPDSNGLNFYLPLPAFKALQTGQGSALEKIQLIVLNMLVEQGIAENTANGFHIGAEDIAGMDLEQAEILRLPRRLPGHFLTSISGRTGNSGFRVAITLEMPDGPASFSRKGPYLYLTSSECYWLTPAEIMGLQAWELHESLGPEQRGEAANLRLMAELQTAARSGMRIDLSHFERLDVVVPQNIGVIATRLPDGSLQLCPSLGDGSSADQLEKRWSQLDMTADGGVLRIDNRVLLLDQARMDGIRNVLANKRIPADQVNEFIATPTAFLDAALVNLEVGFSARVAGIGKLQHMDFGVLDATKNDWFALDKRPAPAAILSKLIQSPEDLQRFEEVLQAANEQGATSLSFAGEVIDISDAPTVQQELARARQNMAHVSDSEPHSEEGVLPGEDKEKVGVILKDADEINSALLRKAAAAKPLVVPDWSAYAREPFPHQREGIEWMLKLMGAALQDETDDLYRLQGGLLADDMGLGKTYMSLVAVGEYLASQRAADKPQKPVLVVAPLSLLENWEDEVGKTFASIPFRDVVVLQSGRSLRDYRVKGAERESVQLASMIDDSSGMMDEQSIRYALHVGPEAGVHRLDMDRRLVLTTYQTLRDYQFSLCRIDWGMVIFDEAQNIKNPNALQTIAAKGLKADFKLLATGTPVENSLGDFWCLMHTVQPGLLGGWESFRDTWIKPILAASDEERDEVRARLGEQLRRAVGIFMLRRVKEDQLKGLPAKTILSGVEQADHGLQRYAAQLGVVMKGIQLQAYDEVLDSYRARRASAEDMRGTALAALTQLRSISLHPRLENESALYCEDGKHARQLMMESGKLAVLLQLLDEIRSKGEKVILFMMTKRLQRVLKLWLDQIYDLNVAVINGDTQAVATRAEDMTRKKLIAEFEAKSGFNILIMSPVAAGVGLTVIGANHVVHLERHWNPAKEAQASDRVYRIGQTKPVFIHLPAVTHPQFDSFDVHLDRLLRGKLMLKDAVVTPEAVSESEMIQSMGLMLARRRSLAQPAKPA</sequence>
<dbReference type="InterPro" id="IPR014001">
    <property type="entry name" value="Helicase_ATP-bd"/>
</dbReference>
<evidence type="ECO:0000259" key="4">
    <source>
        <dbReference type="PROSITE" id="PS51194"/>
    </source>
</evidence>
<dbReference type="SMART" id="SM00487">
    <property type="entry name" value="DEXDc"/>
    <property type="match status" value="1"/>
</dbReference>
<dbReference type="Pfam" id="PF00176">
    <property type="entry name" value="SNF2-rel_dom"/>
    <property type="match status" value="1"/>
</dbReference>
<dbReference type="GO" id="GO:0004386">
    <property type="term" value="F:helicase activity"/>
    <property type="evidence" value="ECO:0007669"/>
    <property type="project" value="UniProtKB-KW"/>
</dbReference>
<dbReference type="Proteomes" id="UP000276985">
    <property type="component" value="Unassembled WGS sequence"/>
</dbReference>
<dbReference type="InterPro" id="IPR000330">
    <property type="entry name" value="SNF2_N"/>
</dbReference>
<evidence type="ECO:0000256" key="1">
    <source>
        <dbReference type="ARBA" id="ARBA00022801"/>
    </source>
</evidence>
<evidence type="ECO:0000259" key="3">
    <source>
        <dbReference type="PROSITE" id="PS51192"/>
    </source>
</evidence>
<keyword evidence="2 6" id="KW-0347">Helicase</keyword>
<dbReference type="PANTHER" id="PTHR45629">
    <property type="entry name" value="SNF2/RAD54 FAMILY MEMBER"/>
    <property type="match status" value="1"/>
</dbReference>
<dbReference type="PROSITE" id="PS51194">
    <property type="entry name" value="HELICASE_CTER"/>
    <property type="match status" value="1"/>
</dbReference>
<name>A0A2U2XIN6_PSEAI</name>
<keyword evidence="2 6" id="KW-0547">Nucleotide-binding</keyword>
<dbReference type="InterPro" id="IPR038718">
    <property type="entry name" value="SNF2-like_sf"/>
</dbReference>
<evidence type="ECO:0000313" key="5">
    <source>
        <dbReference type="EMBL" id="CRP42036.1"/>
    </source>
</evidence>
<gene>
    <name evidence="6" type="ORF">DY940_28915</name>
    <name evidence="5" type="ORF">PAERUG_P19_London_7_VIM_2_05_10_04404</name>
</gene>
<dbReference type="Proteomes" id="UP000045039">
    <property type="component" value="Unassembled WGS sequence"/>
</dbReference>
<dbReference type="InterPro" id="IPR001650">
    <property type="entry name" value="Helicase_C-like"/>
</dbReference>
<accession>A0A2U2XIN6</accession>
<reference evidence="7" key="1">
    <citation type="submission" date="2015-06" db="EMBL/GenBank/DDBJ databases">
        <authorList>
            <person name="Radhakrishnan Rajesh"/>
            <person name="Underwood Anthony"/>
            <person name="Al-Shahib Ali"/>
        </authorList>
    </citation>
    <scope>NUCLEOTIDE SEQUENCE [LARGE SCALE GENOMIC DNA]</scope>
    <source>
        <strain evidence="7">P19_London_7_VIM_2_05_10</strain>
    </source>
</reference>
<proteinExistence type="predicted"/>
<dbReference type="InterPro" id="IPR027417">
    <property type="entry name" value="P-loop_NTPase"/>
</dbReference>
<organism evidence="5 7">
    <name type="scientific">Pseudomonas aeruginosa</name>
    <dbReference type="NCBI Taxonomy" id="287"/>
    <lineage>
        <taxon>Bacteria</taxon>
        <taxon>Pseudomonadati</taxon>
        <taxon>Pseudomonadota</taxon>
        <taxon>Gammaproteobacteria</taxon>
        <taxon>Pseudomonadales</taxon>
        <taxon>Pseudomonadaceae</taxon>
        <taxon>Pseudomonas</taxon>
    </lineage>
</organism>
<keyword evidence="1" id="KW-0378">Hydrolase</keyword>
<dbReference type="PANTHER" id="PTHR45629:SF7">
    <property type="entry name" value="DNA EXCISION REPAIR PROTEIN ERCC-6-RELATED"/>
    <property type="match status" value="1"/>
</dbReference>
<keyword evidence="2 6" id="KW-0067">ATP-binding</keyword>
<dbReference type="EMBL" id="CVVU01000221">
    <property type="protein sequence ID" value="CRP42036.1"/>
    <property type="molecule type" value="Genomic_DNA"/>
</dbReference>
<evidence type="ECO:0000313" key="7">
    <source>
        <dbReference type="Proteomes" id="UP000045039"/>
    </source>
</evidence>
<reference evidence="6 8" key="3">
    <citation type="submission" date="2018-12" db="EMBL/GenBank/DDBJ databases">
        <title>Pseudomonas aeruginosa Diversity Panel.</title>
        <authorList>
            <person name="Snesrud E."/>
            <person name="Mcgann P."/>
        </authorList>
    </citation>
    <scope>NUCLEOTIDE SEQUENCE [LARGE SCALE GENOMIC DNA]</scope>
    <source>
        <strain evidence="6 8">MRSN6241</strain>
    </source>
</reference>